<dbReference type="AlphaFoldDB" id="A0A2P7YPC5"/>
<dbReference type="STRING" id="418784.A0A2P7YPC5"/>
<name>A0A2P7YPC5_9ASCO</name>
<feature type="compositionally biased region" description="Polar residues" evidence="2">
    <location>
        <begin position="189"/>
        <end position="203"/>
    </location>
</feature>
<keyword evidence="1" id="KW-0863">Zinc-finger</keyword>
<organism evidence="4 5">
    <name type="scientific">Candidozyma pseudohaemuli</name>
    <dbReference type="NCBI Taxonomy" id="418784"/>
    <lineage>
        <taxon>Eukaryota</taxon>
        <taxon>Fungi</taxon>
        <taxon>Dikarya</taxon>
        <taxon>Ascomycota</taxon>
        <taxon>Saccharomycotina</taxon>
        <taxon>Pichiomycetes</taxon>
        <taxon>Metschnikowiaceae</taxon>
        <taxon>Candidozyma</taxon>
    </lineage>
</organism>
<dbReference type="Proteomes" id="UP000241107">
    <property type="component" value="Unassembled WGS sequence"/>
</dbReference>
<protein>
    <recommendedName>
        <fullName evidence="3">C2H2-type domain-containing protein</fullName>
    </recommendedName>
</protein>
<evidence type="ECO:0000256" key="1">
    <source>
        <dbReference type="PROSITE-ProRule" id="PRU00042"/>
    </source>
</evidence>
<dbReference type="OrthoDB" id="10018191at2759"/>
<dbReference type="VEuPathDB" id="FungiDB:C7M61_003045"/>
<reference evidence="4 5" key="1">
    <citation type="submission" date="2018-03" db="EMBL/GenBank/DDBJ databases">
        <title>Candida pseudohaemulonii genome assembly and annotation.</title>
        <authorList>
            <person name="Munoz J.F."/>
            <person name="Gade L.G."/>
            <person name="Chow N.A."/>
            <person name="Litvintseva A.P."/>
            <person name="Loparev V.N."/>
            <person name="Cuomo C.A."/>
        </authorList>
    </citation>
    <scope>NUCLEOTIDE SEQUENCE [LARGE SCALE GENOMIC DNA]</scope>
    <source>
        <strain evidence="4 5">B12108</strain>
    </source>
</reference>
<dbReference type="SUPFAM" id="SSF57667">
    <property type="entry name" value="beta-beta-alpha zinc fingers"/>
    <property type="match status" value="1"/>
</dbReference>
<dbReference type="PROSITE" id="PS50157">
    <property type="entry name" value="ZINC_FINGER_C2H2_2"/>
    <property type="match status" value="1"/>
</dbReference>
<dbReference type="PROSITE" id="PS00028">
    <property type="entry name" value="ZINC_FINGER_C2H2_1"/>
    <property type="match status" value="1"/>
</dbReference>
<keyword evidence="1" id="KW-0479">Metal-binding</keyword>
<dbReference type="EMBL" id="PYFQ01000007">
    <property type="protein sequence ID" value="PSK37800.1"/>
    <property type="molecule type" value="Genomic_DNA"/>
</dbReference>
<dbReference type="RefSeq" id="XP_024713310.1">
    <property type="nucleotide sequence ID" value="XM_024858400.1"/>
</dbReference>
<gene>
    <name evidence="4" type="ORF">C7M61_003045</name>
</gene>
<dbReference type="Gene3D" id="3.30.160.60">
    <property type="entry name" value="Classic Zinc Finger"/>
    <property type="match status" value="1"/>
</dbReference>
<evidence type="ECO:0000259" key="3">
    <source>
        <dbReference type="PROSITE" id="PS50157"/>
    </source>
</evidence>
<evidence type="ECO:0000313" key="5">
    <source>
        <dbReference type="Proteomes" id="UP000241107"/>
    </source>
</evidence>
<evidence type="ECO:0000256" key="2">
    <source>
        <dbReference type="SAM" id="MobiDB-lite"/>
    </source>
</evidence>
<proteinExistence type="predicted"/>
<keyword evidence="1" id="KW-0862">Zinc</keyword>
<feature type="domain" description="C2H2-type" evidence="3">
    <location>
        <begin position="244"/>
        <end position="271"/>
    </location>
</feature>
<keyword evidence="5" id="KW-1185">Reference proteome</keyword>
<accession>A0A2P7YPC5</accession>
<dbReference type="GeneID" id="36566434"/>
<evidence type="ECO:0000313" key="4">
    <source>
        <dbReference type="EMBL" id="PSK37800.1"/>
    </source>
</evidence>
<feature type="region of interest" description="Disordered" evidence="2">
    <location>
        <begin position="169"/>
        <end position="214"/>
    </location>
</feature>
<dbReference type="GO" id="GO:0008270">
    <property type="term" value="F:zinc ion binding"/>
    <property type="evidence" value="ECO:0007669"/>
    <property type="project" value="UniProtKB-KW"/>
</dbReference>
<sequence length="360" mass="39484">MSNTCKLPSIRLLSLDLPLPGQHEHPYSNPAAMAGQHPHYQAYPQSYEPLYYNMPGVHGTFSVSHAMGQGPALGNLGATPLLTNLLFVGPGHEQLNDRLVSPYHHPVPQSASAAYSFQTQAPSRLPSSVASVSGMAHSDAESEHKPVTYPPVATAAPVVANEPAACASTPTTVPVQAETPAETPPAQLLSPSATPQPLGSTLPESPRDSSWKPRKKRQCPECHLYFSNLATHKSTHLKPTNRPHLCKLCHRGFARPNDLFRHFKCHWKEIGADKGQFRCPFKTGAADSEDHCCHTLGIFSRCDTYKNHLKAIHFQYPSGTKKSQRNNVPGSCRLCQKQFTNVDDWITNHIDTNECPFASH</sequence>
<dbReference type="InterPro" id="IPR013087">
    <property type="entry name" value="Znf_C2H2_type"/>
</dbReference>
<dbReference type="InterPro" id="IPR036236">
    <property type="entry name" value="Znf_C2H2_sf"/>
</dbReference>
<comment type="caution">
    <text evidence="4">The sequence shown here is derived from an EMBL/GenBank/DDBJ whole genome shotgun (WGS) entry which is preliminary data.</text>
</comment>